<feature type="domain" description="SMP-30/Gluconolactonase/LRE-like region" evidence="2">
    <location>
        <begin position="323"/>
        <end position="410"/>
    </location>
</feature>
<keyword evidence="3" id="KW-0378">Hydrolase</keyword>
<evidence type="ECO:0000313" key="3">
    <source>
        <dbReference type="EMBL" id="PLB51420.1"/>
    </source>
</evidence>
<dbReference type="Proteomes" id="UP000234275">
    <property type="component" value="Unassembled WGS sequence"/>
</dbReference>
<dbReference type="GeneID" id="36553036"/>
<dbReference type="GO" id="GO:0016787">
    <property type="term" value="F:hydrolase activity"/>
    <property type="evidence" value="ECO:0007669"/>
    <property type="project" value="UniProtKB-KW"/>
</dbReference>
<reference evidence="3 4" key="1">
    <citation type="submission" date="2016-12" db="EMBL/GenBank/DDBJ databases">
        <title>The genomes of Aspergillus section Nigri reveals drivers in fungal speciation.</title>
        <authorList>
            <consortium name="DOE Joint Genome Institute"/>
            <person name="Vesth T.C."/>
            <person name="Nybo J."/>
            <person name="Theobald S."/>
            <person name="Brandl J."/>
            <person name="Frisvad J.C."/>
            <person name="Nielsen K.F."/>
            <person name="Lyhne E.K."/>
            <person name="Kogle M.E."/>
            <person name="Kuo A."/>
            <person name="Riley R."/>
            <person name="Clum A."/>
            <person name="Nolan M."/>
            <person name="Lipzen A."/>
            <person name="Salamov A."/>
            <person name="Henrissat B."/>
            <person name="Wiebenga A."/>
            <person name="De Vries R.P."/>
            <person name="Grigoriev I.V."/>
            <person name="Mortensen U.H."/>
            <person name="Andersen M.R."/>
            <person name="Baker S.E."/>
        </authorList>
    </citation>
    <scope>NUCLEOTIDE SEQUENCE [LARGE SCALE GENOMIC DNA]</scope>
    <source>
        <strain evidence="3 4">IBT 23096</strain>
    </source>
</reference>
<dbReference type="AlphaFoldDB" id="A0A2I2GEW3"/>
<dbReference type="VEuPathDB" id="FungiDB:P170DRAFT_375906"/>
<organism evidence="3 4">
    <name type="scientific">Aspergillus steynii IBT 23096</name>
    <dbReference type="NCBI Taxonomy" id="1392250"/>
    <lineage>
        <taxon>Eukaryota</taxon>
        <taxon>Fungi</taxon>
        <taxon>Dikarya</taxon>
        <taxon>Ascomycota</taxon>
        <taxon>Pezizomycotina</taxon>
        <taxon>Eurotiomycetes</taxon>
        <taxon>Eurotiomycetidae</taxon>
        <taxon>Eurotiales</taxon>
        <taxon>Aspergillaceae</taxon>
        <taxon>Aspergillus</taxon>
        <taxon>Aspergillus subgen. Circumdati</taxon>
    </lineage>
</organism>
<dbReference type="STRING" id="1392250.A0A2I2GEW3"/>
<evidence type="ECO:0000256" key="1">
    <source>
        <dbReference type="SAM" id="SignalP"/>
    </source>
</evidence>
<protein>
    <submittedName>
        <fullName evidence="3">Lactonohydrolase</fullName>
    </submittedName>
</protein>
<evidence type="ECO:0000259" key="2">
    <source>
        <dbReference type="Pfam" id="PF08450"/>
    </source>
</evidence>
<dbReference type="Gene3D" id="2.120.10.30">
    <property type="entry name" value="TolB, C-terminal domain"/>
    <property type="match status" value="1"/>
</dbReference>
<sequence>MTALSKSRSFLALAICVAHASAAAILPRASNSSRSVVKKCEGYDYPRVLCLDRYASVMNPDFRRPANNELANPDKLTDTVIPSDPAWEDIKKADFVIFNEKLAAEFLGTEDQLEFLFEITKGGHEAPVYAPNTNEFYFSDLATGVDGLSQQVLDLSTDPPTLGRVVADPPIYAPAGARYRNGLIYYSAAGGNTSLDGLTYRPGVVSFDPVTKKSEVIVNNYYGYFFNTADDLDIDEKGGIWITDLQYGRNVGLNTEWQQLEAATYRFDPETGSTSLVEDSLGAPNGVSFSPDFKTLYLTDSNADWANTDPTVPNEEVQYLTYNTTGKRTIYAYDVDETQTVISNKRAIYLAVDFVPDGLKVAENGYLVTSTGHGIDVLTPKGIPILRIQTNYTTASIDFGGPDYDQLFIVGHGGVSRVKWGLKGQAFK</sequence>
<dbReference type="PANTHER" id="PTHR47064">
    <property type="entry name" value="PUTATIVE (AFU_ORTHOLOGUE AFUA_1G08990)-RELATED"/>
    <property type="match status" value="1"/>
</dbReference>
<gene>
    <name evidence="3" type="ORF">P170DRAFT_375906</name>
</gene>
<dbReference type="InterPro" id="IPR013658">
    <property type="entry name" value="SGL"/>
</dbReference>
<feature type="signal peptide" evidence="1">
    <location>
        <begin position="1"/>
        <end position="22"/>
    </location>
</feature>
<dbReference type="InterPro" id="IPR052988">
    <property type="entry name" value="Oryzine_lactonohydrolase"/>
</dbReference>
<dbReference type="RefSeq" id="XP_024706722.1">
    <property type="nucleotide sequence ID" value="XM_024845336.1"/>
</dbReference>
<accession>A0A2I2GEW3</accession>
<dbReference type="OrthoDB" id="423498at2759"/>
<keyword evidence="4" id="KW-1185">Reference proteome</keyword>
<feature type="domain" description="SMP-30/Gluconolactonase/LRE-like region" evidence="2">
    <location>
        <begin position="199"/>
        <end position="303"/>
    </location>
</feature>
<name>A0A2I2GEW3_9EURO</name>
<dbReference type="SUPFAM" id="SSF63829">
    <property type="entry name" value="Calcium-dependent phosphotriesterase"/>
    <property type="match status" value="1"/>
</dbReference>
<comment type="caution">
    <text evidence="3">The sequence shown here is derived from an EMBL/GenBank/DDBJ whole genome shotgun (WGS) entry which is preliminary data.</text>
</comment>
<keyword evidence="1" id="KW-0732">Signal</keyword>
<feature type="chain" id="PRO_5014189309" evidence="1">
    <location>
        <begin position="23"/>
        <end position="428"/>
    </location>
</feature>
<evidence type="ECO:0000313" key="4">
    <source>
        <dbReference type="Proteomes" id="UP000234275"/>
    </source>
</evidence>
<dbReference type="PANTHER" id="PTHR47064:SF2">
    <property type="entry name" value="SMP-30_GLUCONOLACTONASE_LRE-LIKE REGION DOMAIN-CONTAINING PROTEIN-RELATED"/>
    <property type="match status" value="1"/>
</dbReference>
<dbReference type="Pfam" id="PF08450">
    <property type="entry name" value="SGL"/>
    <property type="match status" value="2"/>
</dbReference>
<dbReference type="EMBL" id="MSFO01000002">
    <property type="protein sequence ID" value="PLB51420.1"/>
    <property type="molecule type" value="Genomic_DNA"/>
</dbReference>
<dbReference type="InterPro" id="IPR011042">
    <property type="entry name" value="6-blade_b-propeller_TolB-like"/>
</dbReference>
<proteinExistence type="predicted"/>